<dbReference type="Proteomes" id="UP000250321">
    <property type="component" value="Unassembled WGS sequence"/>
</dbReference>
<accession>A0A314USI5</accession>
<reference evidence="1 2" key="1">
    <citation type="submission" date="2018-02" db="EMBL/GenBank/DDBJ databases">
        <title>Draft genome of wild Prunus yedoensis var. nudiflora.</title>
        <authorList>
            <person name="Baek S."/>
            <person name="Kim J.-H."/>
            <person name="Choi K."/>
            <person name="Kim G.-B."/>
            <person name="Cho A."/>
            <person name="Jang H."/>
            <person name="Shin C.-H."/>
            <person name="Yu H.-J."/>
            <person name="Mun J.-H."/>
        </authorList>
    </citation>
    <scope>NUCLEOTIDE SEQUENCE [LARGE SCALE GENOMIC DNA]</scope>
    <source>
        <strain evidence="2">cv. Jeju island</strain>
        <tissue evidence="1">Leaf</tissue>
    </source>
</reference>
<evidence type="ECO:0000313" key="2">
    <source>
        <dbReference type="Proteomes" id="UP000250321"/>
    </source>
</evidence>
<organism evidence="1 2">
    <name type="scientific">Prunus yedoensis var. nudiflora</name>
    <dbReference type="NCBI Taxonomy" id="2094558"/>
    <lineage>
        <taxon>Eukaryota</taxon>
        <taxon>Viridiplantae</taxon>
        <taxon>Streptophyta</taxon>
        <taxon>Embryophyta</taxon>
        <taxon>Tracheophyta</taxon>
        <taxon>Spermatophyta</taxon>
        <taxon>Magnoliopsida</taxon>
        <taxon>eudicotyledons</taxon>
        <taxon>Gunneridae</taxon>
        <taxon>Pentapetalae</taxon>
        <taxon>rosids</taxon>
        <taxon>fabids</taxon>
        <taxon>Rosales</taxon>
        <taxon>Rosaceae</taxon>
        <taxon>Amygdaloideae</taxon>
        <taxon>Amygdaleae</taxon>
        <taxon>Prunus</taxon>
    </lineage>
</organism>
<proteinExistence type="predicted"/>
<keyword evidence="2" id="KW-1185">Reference proteome</keyword>
<dbReference type="AlphaFoldDB" id="A0A314USI5"/>
<comment type="caution">
    <text evidence="1">The sequence shown here is derived from an EMBL/GenBank/DDBJ whole genome shotgun (WGS) entry which is preliminary data.</text>
</comment>
<protein>
    <submittedName>
        <fullName evidence="1">Uncharacterized protein</fullName>
    </submittedName>
</protein>
<evidence type="ECO:0000313" key="1">
    <source>
        <dbReference type="EMBL" id="PQM39612.1"/>
    </source>
</evidence>
<name>A0A314USI5_PRUYE</name>
<dbReference type="EMBL" id="PJQY01003174">
    <property type="protein sequence ID" value="PQM39612.1"/>
    <property type="molecule type" value="Genomic_DNA"/>
</dbReference>
<sequence length="93" mass="10856">MPKIAHRRSDRLRPTIEITQIPLSVSRSLQLQRQAIESLVLQGFTAYPRLVLYLQFCQRFVTNVHPLGFELEVIQKVLIQGDKKFREENGFCT</sequence>
<gene>
    <name evidence="1" type="ORF">Pyn_26272</name>
</gene>